<dbReference type="GO" id="GO:0009231">
    <property type="term" value="P:riboflavin biosynthetic process"/>
    <property type="evidence" value="ECO:0007669"/>
    <property type="project" value="InterPro"/>
</dbReference>
<keyword evidence="10 14" id="KW-0067">ATP-binding</keyword>
<evidence type="ECO:0000256" key="1">
    <source>
        <dbReference type="ARBA" id="ARBA00004726"/>
    </source>
</evidence>
<evidence type="ECO:0000313" key="19">
    <source>
        <dbReference type="Proteomes" id="UP001223261"/>
    </source>
</evidence>
<dbReference type="PANTHER" id="PTHR22749:SF6">
    <property type="entry name" value="RIBOFLAVIN KINASE"/>
    <property type="match status" value="1"/>
</dbReference>
<dbReference type="SUPFAM" id="SSF82114">
    <property type="entry name" value="Riboflavin kinase-like"/>
    <property type="match status" value="1"/>
</dbReference>
<evidence type="ECO:0000256" key="8">
    <source>
        <dbReference type="ARBA" id="ARBA00022777"/>
    </source>
</evidence>
<dbReference type="InterPro" id="IPR023465">
    <property type="entry name" value="Riboflavin_kinase_dom_sf"/>
</dbReference>
<gene>
    <name evidence="16" type="ORF">KQ656_13220</name>
    <name evidence="17" type="ORF">PYH69_06320</name>
</gene>
<dbReference type="InterPro" id="IPR014729">
    <property type="entry name" value="Rossmann-like_a/b/a_fold"/>
</dbReference>
<keyword evidence="6 14" id="KW-0548">Nucleotidyltransferase</keyword>
<dbReference type="GO" id="GO:0008531">
    <property type="term" value="F:riboflavin kinase activity"/>
    <property type="evidence" value="ECO:0007669"/>
    <property type="project" value="UniProtKB-UniRule"/>
</dbReference>
<dbReference type="InterPro" id="IPR015865">
    <property type="entry name" value="Riboflavin_kinase_bac/euk"/>
</dbReference>
<dbReference type="EC" id="2.7.7.2" evidence="14"/>
<keyword evidence="9 14" id="KW-0274">FAD</keyword>
<dbReference type="PIRSF" id="PIRSF004491">
    <property type="entry name" value="FAD_Synth"/>
    <property type="match status" value="1"/>
</dbReference>
<dbReference type="Pfam" id="PF01687">
    <property type="entry name" value="Flavokinase"/>
    <property type="match status" value="1"/>
</dbReference>
<dbReference type="EMBL" id="CP118848">
    <property type="protein sequence ID" value="WHI61241.1"/>
    <property type="molecule type" value="Genomic_DNA"/>
</dbReference>
<dbReference type="RefSeq" id="WP_016998643.1">
    <property type="nucleotide sequence ID" value="NZ_CABIVY010000002.1"/>
</dbReference>
<dbReference type="EMBL" id="JAHLZN010000041">
    <property type="protein sequence ID" value="MBU6114923.1"/>
    <property type="molecule type" value="Genomic_DNA"/>
</dbReference>
<protein>
    <recommendedName>
        <fullName evidence="14">Riboflavin biosynthesis protein</fullName>
    </recommendedName>
    <domain>
        <recommendedName>
            <fullName evidence="14">Riboflavin kinase</fullName>
            <ecNumber evidence="14">2.7.1.26</ecNumber>
        </recommendedName>
        <alternativeName>
            <fullName evidence="14">Flavokinase</fullName>
        </alternativeName>
    </domain>
    <domain>
        <recommendedName>
            <fullName evidence="14">FMN adenylyltransferase</fullName>
            <ecNumber evidence="14">2.7.7.2</ecNumber>
        </recommendedName>
        <alternativeName>
            <fullName evidence="14">FAD pyrophosphorylase</fullName>
        </alternativeName>
        <alternativeName>
            <fullName evidence="14">FAD synthase</fullName>
        </alternativeName>
    </domain>
</protein>
<keyword evidence="4 14" id="KW-0288">FMN</keyword>
<evidence type="ECO:0000313" key="16">
    <source>
        <dbReference type="EMBL" id="MBU6114923.1"/>
    </source>
</evidence>
<dbReference type="FunFam" id="2.40.30.30:FF:000004">
    <property type="entry name" value="Riboflavin biosynthesis protein"/>
    <property type="match status" value="1"/>
</dbReference>
<evidence type="ECO:0000259" key="15">
    <source>
        <dbReference type="SMART" id="SM00904"/>
    </source>
</evidence>
<evidence type="ECO:0000256" key="12">
    <source>
        <dbReference type="ARBA" id="ARBA00047880"/>
    </source>
</evidence>
<dbReference type="SMART" id="SM00904">
    <property type="entry name" value="Flavokinase"/>
    <property type="match status" value="1"/>
</dbReference>
<evidence type="ECO:0000256" key="11">
    <source>
        <dbReference type="ARBA" id="ARBA00023268"/>
    </source>
</evidence>
<dbReference type="PANTHER" id="PTHR22749">
    <property type="entry name" value="RIBOFLAVIN KINASE/FMN ADENYLYLTRANSFERASE"/>
    <property type="match status" value="1"/>
</dbReference>
<evidence type="ECO:0000256" key="14">
    <source>
        <dbReference type="PIRNR" id="PIRNR004491"/>
    </source>
</evidence>
<evidence type="ECO:0000313" key="18">
    <source>
        <dbReference type="Proteomes" id="UP000770161"/>
    </source>
</evidence>
<dbReference type="InterPro" id="IPR002606">
    <property type="entry name" value="Riboflavin_kinase_bac"/>
</dbReference>
<evidence type="ECO:0000313" key="17">
    <source>
        <dbReference type="EMBL" id="WHI61241.1"/>
    </source>
</evidence>
<keyword evidence="8 14" id="KW-0418">Kinase</keyword>
<dbReference type="Gene3D" id="2.40.30.30">
    <property type="entry name" value="Riboflavin kinase-like"/>
    <property type="match status" value="1"/>
</dbReference>
<comment type="catalytic activity">
    <reaction evidence="13 14">
        <text>FMN + ATP + H(+) = FAD + diphosphate</text>
        <dbReference type="Rhea" id="RHEA:17237"/>
        <dbReference type="ChEBI" id="CHEBI:15378"/>
        <dbReference type="ChEBI" id="CHEBI:30616"/>
        <dbReference type="ChEBI" id="CHEBI:33019"/>
        <dbReference type="ChEBI" id="CHEBI:57692"/>
        <dbReference type="ChEBI" id="CHEBI:58210"/>
        <dbReference type="EC" id="2.7.7.2"/>
    </reaction>
</comment>
<evidence type="ECO:0000256" key="10">
    <source>
        <dbReference type="ARBA" id="ARBA00022840"/>
    </source>
</evidence>
<proteinExistence type="inferred from homology"/>
<keyword evidence="11" id="KW-0511">Multifunctional enzyme</keyword>
<dbReference type="Proteomes" id="UP000770161">
    <property type="component" value="Unassembled WGS sequence"/>
</dbReference>
<organism evidence="17 19">
    <name type="scientific">Mammaliicoccus lentus</name>
    <name type="common">Staphylococcus lentus</name>
    <dbReference type="NCBI Taxonomy" id="42858"/>
    <lineage>
        <taxon>Bacteria</taxon>
        <taxon>Bacillati</taxon>
        <taxon>Bacillota</taxon>
        <taxon>Bacilli</taxon>
        <taxon>Bacillales</taxon>
        <taxon>Staphylococcaceae</taxon>
        <taxon>Mammaliicoccus</taxon>
    </lineage>
</organism>
<dbReference type="InterPro" id="IPR023468">
    <property type="entry name" value="Riboflavin_kinase"/>
</dbReference>
<evidence type="ECO:0000256" key="3">
    <source>
        <dbReference type="ARBA" id="ARBA00022630"/>
    </source>
</evidence>
<accession>A0AAP1WLR7</accession>
<keyword evidence="18" id="KW-1185">Reference proteome</keyword>
<dbReference type="FunFam" id="3.40.50.620:FF:000021">
    <property type="entry name" value="Riboflavin biosynthesis protein"/>
    <property type="match status" value="1"/>
</dbReference>
<dbReference type="Gene3D" id="3.40.50.620">
    <property type="entry name" value="HUPs"/>
    <property type="match status" value="1"/>
</dbReference>
<dbReference type="Proteomes" id="UP001223261">
    <property type="component" value="Chromosome"/>
</dbReference>
<evidence type="ECO:0000256" key="4">
    <source>
        <dbReference type="ARBA" id="ARBA00022643"/>
    </source>
</evidence>
<dbReference type="Pfam" id="PF06574">
    <property type="entry name" value="FAD_syn"/>
    <property type="match status" value="1"/>
</dbReference>
<feature type="domain" description="Riboflavin kinase" evidence="15">
    <location>
        <begin position="185"/>
        <end position="314"/>
    </location>
</feature>
<dbReference type="NCBIfam" id="NF004160">
    <property type="entry name" value="PRK05627.1-3"/>
    <property type="match status" value="1"/>
</dbReference>
<keyword evidence="7 14" id="KW-0547">Nucleotide-binding</keyword>
<dbReference type="CDD" id="cd02064">
    <property type="entry name" value="FAD_synthetase_N"/>
    <property type="match status" value="1"/>
</dbReference>
<dbReference type="GO" id="GO:0009398">
    <property type="term" value="P:FMN biosynthetic process"/>
    <property type="evidence" value="ECO:0007669"/>
    <property type="project" value="UniProtKB-UniRule"/>
</dbReference>
<evidence type="ECO:0000256" key="7">
    <source>
        <dbReference type="ARBA" id="ARBA00022741"/>
    </source>
</evidence>
<reference evidence="17" key="2">
    <citation type="journal article" date="2023" name="Antibiotics">
        <title>Prevalence and Molecular Characterization of Methicillin-Resistant Staphylococci (MRS) and Mammaliicocci (MRM) in Dromedary Camels from Algeria: First Detection of SCCmec-mecC Hybrid in Methicillin-Resistant Mammaliicoccus lentus.</title>
        <authorList>
            <person name="Belhout C."/>
            <person name="Boyen F."/>
            <person name="Vereecke N."/>
            <person name="Theuns S."/>
            <person name="Taibi N."/>
            <person name="Stegger M."/>
            <person name="de la Fe-Rodriguez P.Y."/>
            <person name="Bouayad L."/>
            <person name="Elgroud R."/>
            <person name="Butaye P."/>
        </authorList>
    </citation>
    <scope>NUCLEOTIDE SEQUENCE</scope>
    <source>
        <strain evidence="17">7048</strain>
    </source>
</reference>
<comment type="catalytic activity">
    <reaction evidence="12 14">
        <text>riboflavin + ATP = FMN + ADP + H(+)</text>
        <dbReference type="Rhea" id="RHEA:14357"/>
        <dbReference type="ChEBI" id="CHEBI:15378"/>
        <dbReference type="ChEBI" id="CHEBI:30616"/>
        <dbReference type="ChEBI" id="CHEBI:57986"/>
        <dbReference type="ChEBI" id="CHEBI:58210"/>
        <dbReference type="ChEBI" id="CHEBI:456216"/>
        <dbReference type="EC" id="2.7.1.26"/>
    </reaction>
</comment>
<evidence type="ECO:0000256" key="2">
    <source>
        <dbReference type="ARBA" id="ARBA00005201"/>
    </source>
</evidence>
<evidence type="ECO:0000256" key="5">
    <source>
        <dbReference type="ARBA" id="ARBA00022679"/>
    </source>
</evidence>
<comment type="similarity">
    <text evidence="14">Belongs to the ribF family.</text>
</comment>
<evidence type="ECO:0000256" key="9">
    <source>
        <dbReference type="ARBA" id="ARBA00022827"/>
    </source>
</evidence>
<dbReference type="GO" id="GO:0006747">
    <property type="term" value="P:FAD biosynthetic process"/>
    <property type="evidence" value="ECO:0007669"/>
    <property type="project" value="UniProtKB-UniRule"/>
</dbReference>
<evidence type="ECO:0000256" key="13">
    <source>
        <dbReference type="ARBA" id="ARBA00049494"/>
    </source>
</evidence>
<keyword evidence="3 14" id="KW-0285">Flavoprotein</keyword>
<dbReference type="EC" id="2.7.1.26" evidence="14"/>
<reference evidence="16 18" key="1">
    <citation type="submission" date="2021-06" db="EMBL/GenBank/DDBJ databases">
        <title>Staphylococcus lentus K169 genome sequencing.</title>
        <authorList>
            <person name="Sundareshan S."/>
            <person name="Akhila D.S."/>
            <person name="Prachi D."/>
            <person name="Sivakumar R."/>
            <person name="Rajendhran J."/>
            <person name="Isloor S."/>
            <person name="Hegde N.R."/>
        </authorList>
    </citation>
    <scope>NUCLEOTIDE SEQUENCE [LARGE SCALE GENOMIC DNA]</scope>
    <source>
        <strain evidence="16 18">K169</strain>
    </source>
</reference>
<evidence type="ECO:0000256" key="6">
    <source>
        <dbReference type="ARBA" id="ARBA00022695"/>
    </source>
</evidence>
<name>A0AAP1WLR7_MAMLE</name>
<comment type="pathway">
    <text evidence="1 14">Cofactor biosynthesis; FAD biosynthesis; FAD from FMN: step 1/1.</text>
</comment>
<dbReference type="GeneID" id="99676857"/>
<dbReference type="NCBIfam" id="NF004162">
    <property type="entry name" value="PRK05627.1-5"/>
    <property type="match status" value="1"/>
</dbReference>
<keyword evidence="5 14" id="KW-0808">Transferase</keyword>
<dbReference type="GO" id="GO:0005524">
    <property type="term" value="F:ATP binding"/>
    <property type="evidence" value="ECO:0007669"/>
    <property type="project" value="UniProtKB-UniRule"/>
</dbReference>
<dbReference type="GO" id="GO:0003919">
    <property type="term" value="F:FMN adenylyltransferase activity"/>
    <property type="evidence" value="ECO:0007669"/>
    <property type="project" value="UniProtKB-UniRule"/>
</dbReference>
<dbReference type="InterPro" id="IPR015864">
    <property type="entry name" value="FAD_synthase"/>
</dbReference>
<sequence>MEVIEISHPINSSQFVNENIALAIGFFDGIHIGHQKVLKKMLEVAEHNDLKKAVMTFDPHPSVVLNPEKKRTTYLTPITDKVEAIEKLGVDYCFVVNFSSSFADVSADEFVEQYFIRNHVKAVIAGYDFSFGKYGKGNMASLQENDYPFSVHVVSKQTLEEDVKISTTNIRTSLELGEVEACTLALGRPYVIKGMVVQGEKRGRTIGFPTANVEPSDEYVLPRNGVYAVTLLIKSRNKVYEGVCNVGVKPTFHDPSVSQVSIEVNIFDFEESIYGERVEVFWHHFIRPEQKFNGIDALVEQISKDKEKAKSLLELDKQ</sequence>
<dbReference type="SUPFAM" id="SSF52374">
    <property type="entry name" value="Nucleotidylyl transferase"/>
    <property type="match status" value="1"/>
</dbReference>
<comment type="pathway">
    <text evidence="2 14">Cofactor biosynthesis; FMN biosynthesis; FMN from riboflavin (ATP route): step 1/1.</text>
</comment>
<dbReference type="NCBIfam" id="TIGR00083">
    <property type="entry name" value="ribF"/>
    <property type="match status" value="1"/>
</dbReference>
<dbReference type="AlphaFoldDB" id="A0AAP1WLR7"/>